<dbReference type="Proteomes" id="UP000293162">
    <property type="component" value="Unassembled WGS sequence"/>
</dbReference>
<organism evidence="1 2">
    <name type="scientific">Emticicia agri</name>
    <dbReference type="NCBI Taxonomy" id="2492393"/>
    <lineage>
        <taxon>Bacteria</taxon>
        <taxon>Pseudomonadati</taxon>
        <taxon>Bacteroidota</taxon>
        <taxon>Cytophagia</taxon>
        <taxon>Cytophagales</taxon>
        <taxon>Leadbetterellaceae</taxon>
        <taxon>Emticicia</taxon>
    </lineage>
</organism>
<evidence type="ECO:0000313" key="2">
    <source>
        <dbReference type="Proteomes" id="UP000293162"/>
    </source>
</evidence>
<gene>
    <name evidence="1" type="ORF">EWM59_24960</name>
</gene>
<dbReference type="EMBL" id="SEWF01000068">
    <property type="protein sequence ID" value="RYU92854.1"/>
    <property type="molecule type" value="Genomic_DNA"/>
</dbReference>
<dbReference type="RefSeq" id="WP_130023963.1">
    <property type="nucleotide sequence ID" value="NZ_SEWF01000068.1"/>
</dbReference>
<comment type="caution">
    <text evidence="1">The sequence shown here is derived from an EMBL/GenBank/DDBJ whole genome shotgun (WGS) entry which is preliminary data.</text>
</comment>
<accession>A0A4Q5LTF6</accession>
<reference evidence="1 2" key="1">
    <citation type="submission" date="2019-02" db="EMBL/GenBank/DDBJ databases">
        <title>Bacterial novel species Emticicia sp. 17J42-9 isolated from soil.</title>
        <authorList>
            <person name="Jung H.-Y."/>
        </authorList>
    </citation>
    <scope>NUCLEOTIDE SEQUENCE [LARGE SCALE GENOMIC DNA]</scope>
    <source>
        <strain evidence="1 2">17J42-9</strain>
    </source>
</reference>
<proteinExistence type="predicted"/>
<evidence type="ECO:0000313" key="1">
    <source>
        <dbReference type="EMBL" id="RYU92854.1"/>
    </source>
</evidence>
<sequence>MKYLQWNHIIGEFFFNSSNAGKEVLLYITRKEIADLGMSNFGFKTEAESWGDFCQAIKGGFPETYSANNFIQKFLKVSDKWLKYKRVVFELNNNSDLFIDKVSIYSPNIKIVYPFYLGYLITLIIPLTDNVDIFRPNSFFPPVRNFLKENKITNSDNLTTIEEIDWVWKDLEIWSKEYYKTDLGYFEEARFGNQNWIYVNKIFSQCLLTPKNIRDIPKIFWEAGIAPNSIISEKQFQRIIINYGVEQAKFSKRVCVIINEENNSLGKIIVDIVKREYNNWKGDVIEYGDNEKGTTYKSGWVYATLLSAFRLNKGDETFKHFYYVYSQNDFPEDLSFGEYRIENMGNGYSKPINIKFSKNLNLVDQLNKWRVSNTQNDILLYSSGLYFGLSADDFIETDKISLLTTMYILCPHYKQQSIEDWGKSFIKGDFNLIDYDGIPTNFLLYRFKNPKQSHPTEELLRLPIKKRVEILGGIKNGNRRYLNNFLPRVYIGGSNGNEKVFLEFKESRSIIYLKKSESIPEEFIIPENVIYNEDFFIKTENEDLDNSELPYQINNSEFDPLDIVAENLDKKNKLGEICNEQEKDFVIGINTIYNDWQMQANSKNDFFSNDYISSDFNINYSNYIEEKGNLILKILSLKKNCTFQEFSDIIDTIEYNTKIWTLSEFQQNPKYIKQTLINFYDSLGFLNYHYSRNNIIINKPQFVIIPSISSLKAILIGGRSKFLIDNLQNICNEYRINLEVIPQPRKVEIYYLPDLIRLTPANCKNSTEAWMKLQKIANILNIDFRLNEKPYLQPQIIQFGLQDFSENINSYKQYILNNKLIEKPDYEWARKTFDTNHLKFLKINDLIDKNLSLQEYYIQYKYIYIFWLNNLSYEVDRNWGRFLLLSEKGKRVIYYYLDTQELAIPKDIQLPQLIAKSIILLSGQAPIYKKMLIEGNYFTYQFYQNVPKLFAENLFNKFKQKIQFKKIDKDERPNYSF</sequence>
<name>A0A4Q5LTF6_9BACT</name>
<keyword evidence="2" id="KW-1185">Reference proteome</keyword>
<dbReference type="OrthoDB" id="800063at2"/>
<protein>
    <submittedName>
        <fullName evidence="1">Uncharacterized protein</fullName>
    </submittedName>
</protein>
<dbReference type="AlphaFoldDB" id="A0A4Q5LTF6"/>